<dbReference type="GeneID" id="25314438"/>
<proteinExistence type="predicted"/>
<gene>
    <name evidence="3" type="ORF">T310_2087</name>
</gene>
<accession>A0A0F4Z181</accession>
<dbReference type="Pfam" id="PF22980">
    <property type="entry name" value="Myb_DNA-bind_8"/>
    <property type="match status" value="1"/>
</dbReference>
<dbReference type="STRING" id="1408163.A0A0F4Z181"/>
<dbReference type="RefSeq" id="XP_013330468.1">
    <property type="nucleotide sequence ID" value="XM_013475014.1"/>
</dbReference>
<organism evidence="3 4">
    <name type="scientific">Rasamsonia emersonii (strain ATCC 16479 / CBS 393.64 / IMI 116815)</name>
    <dbReference type="NCBI Taxonomy" id="1408163"/>
    <lineage>
        <taxon>Eukaryota</taxon>
        <taxon>Fungi</taxon>
        <taxon>Dikarya</taxon>
        <taxon>Ascomycota</taxon>
        <taxon>Pezizomycotina</taxon>
        <taxon>Eurotiomycetes</taxon>
        <taxon>Eurotiomycetidae</taxon>
        <taxon>Eurotiales</taxon>
        <taxon>Trichocomaceae</taxon>
        <taxon>Rasamsonia</taxon>
    </lineage>
</organism>
<protein>
    <recommendedName>
        <fullName evidence="2">Myb-like DNA-binding domain-containing protein</fullName>
    </recommendedName>
</protein>
<dbReference type="OrthoDB" id="3944408at2759"/>
<feature type="region of interest" description="Disordered" evidence="1">
    <location>
        <begin position="60"/>
        <end position="229"/>
    </location>
</feature>
<dbReference type="EMBL" id="LASV01000084">
    <property type="protein sequence ID" value="KKA23856.1"/>
    <property type="molecule type" value="Genomic_DNA"/>
</dbReference>
<name>A0A0F4Z181_RASE3</name>
<evidence type="ECO:0000256" key="1">
    <source>
        <dbReference type="SAM" id="MobiDB-lite"/>
    </source>
</evidence>
<evidence type="ECO:0000259" key="2">
    <source>
        <dbReference type="Pfam" id="PF22980"/>
    </source>
</evidence>
<dbReference type="Proteomes" id="UP000053958">
    <property type="component" value="Unassembled WGS sequence"/>
</dbReference>
<evidence type="ECO:0000313" key="4">
    <source>
        <dbReference type="Proteomes" id="UP000053958"/>
    </source>
</evidence>
<sequence length="247" mass="27671">MATLRRSKTMPADGQTAKFLYTILKQLDLKSVDWNLVASQLDISNGHAARMRFSRFRQHMEGIPTVPRAQRPKKPTKESSKLGKFAKGDLSEKENPKKRPAPDFIKEEQREPSLQMSPLVKREPGPDPMLSTLPTAMSPSGLVPASGNSLSTAPPYPLLTVAPADLALNNQQQQQQQQQQHQHQHFPDYSQPQYPPIPSLNPPVSFNPFMSSVPPARPEPTWAPVKIEPRDERGLDDIFVKVEPSME</sequence>
<reference evidence="3 4" key="1">
    <citation type="submission" date="2015-04" db="EMBL/GenBank/DDBJ databases">
        <authorList>
            <person name="Heijne W.H."/>
            <person name="Fedorova N.D."/>
            <person name="Nierman W.C."/>
            <person name="Vollebregt A.W."/>
            <person name="Zhao Z."/>
            <person name="Wu L."/>
            <person name="Kumar M."/>
            <person name="Stam H."/>
            <person name="van den Berg M.A."/>
            <person name="Pel H.J."/>
        </authorList>
    </citation>
    <scope>NUCLEOTIDE SEQUENCE [LARGE SCALE GENOMIC DNA]</scope>
    <source>
        <strain evidence="3 4">CBS 393.64</strain>
    </source>
</reference>
<feature type="domain" description="Myb-like DNA-binding" evidence="2">
    <location>
        <begin position="14"/>
        <end position="61"/>
    </location>
</feature>
<feature type="compositionally biased region" description="Low complexity" evidence="1">
    <location>
        <begin position="171"/>
        <end position="181"/>
    </location>
</feature>
<dbReference type="AlphaFoldDB" id="A0A0F4Z181"/>
<dbReference type="InterPro" id="IPR054505">
    <property type="entry name" value="Myb_DNA-bind_8"/>
</dbReference>
<feature type="compositionally biased region" description="Basic and acidic residues" evidence="1">
    <location>
        <begin position="75"/>
        <end position="111"/>
    </location>
</feature>
<evidence type="ECO:0000313" key="3">
    <source>
        <dbReference type="EMBL" id="KKA23856.1"/>
    </source>
</evidence>
<comment type="caution">
    <text evidence="3">The sequence shown here is derived from an EMBL/GenBank/DDBJ whole genome shotgun (WGS) entry which is preliminary data.</text>
</comment>
<keyword evidence="4" id="KW-1185">Reference proteome</keyword>